<reference evidence="2 3" key="1">
    <citation type="submission" date="2024-08" db="EMBL/GenBank/DDBJ databases">
        <title>Gnathostoma spinigerum genome.</title>
        <authorList>
            <person name="Gonzalez-Bertolin B."/>
            <person name="Monzon S."/>
            <person name="Zaballos A."/>
            <person name="Jimenez P."/>
            <person name="Dekumyoy P."/>
            <person name="Varona S."/>
            <person name="Cuesta I."/>
            <person name="Sumanam S."/>
            <person name="Adisakwattana P."/>
            <person name="Gasser R.B."/>
            <person name="Hernandez-Gonzalez A."/>
            <person name="Young N.D."/>
            <person name="Perteguer M.J."/>
        </authorList>
    </citation>
    <scope>NUCLEOTIDE SEQUENCE [LARGE SCALE GENOMIC DNA]</scope>
    <source>
        <strain evidence="2">AL3</strain>
        <tissue evidence="2">Liver</tissue>
    </source>
</reference>
<evidence type="ECO:0000256" key="1">
    <source>
        <dbReference type="ARBA" id="ARBA00022833"/>
    </source>
</evidence>
<dbReference type="EMBL" id="JBGFUD010016031">
    <property type="protein sequence ID" value="MFH4984236.1"/>
    <property type="molecule type" value="Genomic_DNA"/>
</dbReference>
<protein>
    <submittedName>
        <fullName evidence="2">Uncharacterized protein</fullName>
    </submittedName>
</protein>
<comment type="caution">
    <text evidence="2">The sequence shown here is derived from an EMBL/GenBank/DDBJ whole genome shotgun (WGS) entry which is preliminary data.</text>
</comment>
<dbReference type="Gene3D" id="3.40.630.10">
    <property type="entry name" value="Zn peptidases"/>
    <property type="match status" value="1"/>
</dbReference>
<dbReference type="PANTHER" id="PTHR43808:SF8">
    <property type="entry name" value="PEPTIDASE M20 DIMERISATION DOMAIN-CONTAINING PROTEIN"/>
    <property type="match status" value="1"/>
</dbReference>
<keyword evidence="3" id="KW-1185">Reference proteome</keyword>
<dbReference type="PANTHER" id="PTHR43808">
    <property type="entry name" value="ACETYLORNITHINE DEACETYLASE"/>
    <property type="match status" value="1"/>
</dbReference>
<proteinExistence type="predicted"/>
<accession>A0ABD6F244</accession>
<keyword evidence="1" id="KW-0862">Zinc</keyword>
<evidence type="ECO:0000313" key="2">
    <source>
        <dbReference type="EMBL" id="MFH4984236.1"/>
    </source>
</evidence>
<evidence type="ECO:0000313" key="3">
    <source>
        <dbReference type="Proteomes" id="UP001608902"/>
    </source>
</evidence>
<dbReference type="AlphaFoldDB" id="A0ABD6F244"/>
<dbReference type="SUPFAM" id="SSF53187">
    <property type="entry name" value="Zn-dependent exopeptidases"/>
    <property type="match status" value="1"/>
</dbReference>
<dbReference type="Proteomes" id="UP001608902">
    <property type="component" value="Unassembled WGS sequence"/>
</dbReference>
<sequence length="135" mass="15441">MTIDVPELNANETEVENFLIQIMRIDSTSRNEERLSQALTRYFKATGWNIIQQPLKTDPKRHNLLVTREPFIPPGPRYVMNTHMDTVPPFLPPESDGTFVHGRGANDAKGNITHDYFFCLCTLFSSYVLPVLLAF</sequence>
<gene>
    <name evidence="2" type="ORF">AB6A40_010945</name>
</gene>
<organism evidence="2 3">
    <name type="scientific">Gnathostoma spinigerum</name>
    <dbReference type="NCBI Taxonomy" id="75299"/>
    <lineage>
        <taxon>Eukaryota</taxon>
        <taxon>Metazoa</taxon>
        <taxon>Ecdysozoa</taxon>
        <taxon>Nematoda</taxon>
        <taxon>Chromadorea</taxon>
        <taxon>Rhabditida</taxon>
        <taxon>Spirurina</taxon>
        <taxon>Gnathostomatomorpha</taxon>
        <taxon>Gnathostomatoidea</taxon>
        <taxon>Gnathostomatidae</taxon>
        <taxon>Gnathostoma</taxon>
    </lineage>
</organism>
<name>A0ABD6F244_9BILA</name>
<dbReference type="InterPro" id="IPR050072">
    <property type="entry name" value="Peptidase_M20A"/>
</dbReference>